<dbReference type="Gene3D" id="4.10.1080.10">
    <property type="entry name" value="TSP type-3 repeat"/>
    <property type="match status" value="1"/>
</dbReference>
<reference evidence="2 3" key="1">
    <citation type="journal article" date="2014" name="Genome Announc.">
        <title>Draft Genome Sequences of Marine Flavobacterium Nonlabens Strains NR17, NR24, NR27, NR32, NR33, and Ara13.</title>
        <authorList>
            <person name="Nakanishi M."/>
            <person name="Meirelles P."/>
            <person name="Suzuki R."/>
            <person name="Takatani N."/>
            <person name="Mino S."/>
            <person name="Suda W."/>
            <person name="Oshima K."/>
            <person name="Hattori M."/>
            <person name="Ohkuma M."/>
            <person name="Hosokawa M."/>
            <person name="Miyashita K."/>
            <person name="Thompson F.L."/>
            <person name="Niwa A."/>
            <person name="Sawabe T."/>
            <person name="Sawabe T."/>
        </authorList>
    </citation>
    <scope>NUCLEOTIDE SEQUENCE [LARGE SCALE GENOMIC DNA]</scope>
    <source>
        <strain evidence="3">JCM19275</strain>
    </source>
</reference>
<dbReference type="AlphaFoldDB" id="A0A090WHE0"/>
<name>A0A090WHE0_NONUL</name>
<organism evidence="2 3">
    <name type="scientific">Nonlabens ulvanivorans</name>
    <name type="common">Persicivirga ulvanivorans</name>
    <dbReference type="NCBI Taxonomy" id="906888"/>
    <lineage>
        <taxon>Bacteria</taxon>
        <taxon>Pseudomonadati</taxon>
        <taxon>Bacteroidota</taxon>
        <taxon>Flavobacteriia</taxon>
        <taxon>Flavobacteriales</taxon>
        <taxon>Flavobacteriaceae</taxon>
        <taxon>Nonlabens</taxon>
    </lineage>
</organism>
<feature type="compositionally biased region" description="Acidic residues" evidence="1">
    <location>
        <begin position="209"/>
        <end position="226"/>
    </location>
</feature>
<dbReference type="GO" id="GO:0005509">
    <property type="term" value="F:calcium ion binding"/>
    <property type="evidence" value="ECO:0007669"/>
    <property type="project" value="InterPro"/>
</dbReference>
<evidence type="ECO:0000313" key="3">
    <source>
        <dbReference type="Proteomes" id="UP000029647"/>
    </source>
</evidence>
<feature type="region of interest" description="Disordered" evidence="1">
    <location>
        <begin position="203"/>
        <end position="227"/>
    </location>
</feature>
<comment type="caution">
    <text evidence="2">The sequence shown here is derived from an EMBL/GenBank/DDBJ whole genome shotgun (WGS) entry which is preliminary data.</text>
</comment>
<evidence type="ECO:0000256" key="1">
    <source>
        <dbReference type="SAM" id="MobiDB-lite"/>
    </source>
</evidence>
<dbReference type="Proteomes" id="UP000029647">
    <property type="component" value="Unassembled WGS sequence"/>
</dbReference>
<proteinExistence type="predicted"/>
<dbReference type="RefSeq" id="WP_052408396.1">
    <property type="nucleotide sequence ID" value="NZ_JBDUVS010000012.1"/>
</dbReference>
<evidence type="ECO:0008006" key="4">
    <source>
        <dbReference type="Google" id="ProtNLM"/>
    </source>
</evidence>
<evidence type="ECO:0000313" key="2">
    <source>
        <dbReference type="EMBL" id="GAL74824.1"/>
    </source>
</evidence>
<gene>
    <name evidence="2" type="ORF">JCM19275_863</name>
</gene>
<accession>A0A090WHE0</accession>
<dbReference type="EMBL" id="BBNT01000003">
    <property type="protein sequence ID" value="GAL74824.1"/>
    <property type="molecule type" value="Genomic_DNA"/>
</dbReference>
<protein>
    <recommendedName>
        <fullName evidence="4">Calcium-binding protein</fullName>
    </recommendedName>
</protein>
<dbReference type="SUPFAM" id="SSF103647">
    <property type="entry name" value="TSP type-3 repeat"/>
    <property type="match status" value="1"/>
</dbReference>
<dbReference type="InterPro" id="IPR028974">
    <property type="entry name" value="TSP_type-3_rpt"/>
</dbReference>
<sequence>MPAKVKEMTLKINFKARIVILIFEDMKKLLYLIIPIALIGCDDGDLILEDLDFEGATVQACEIPDDGDTSDYLFYMINDTETISLQLSTIDDILSSEATHGPYSLITNDLEYRKLSDAAGSDYFCNDIPPSSPTTLQTFIGEDGDVYITTSIEEEDNDGISAVDEGIATLQDTDMDGLPDYIDEDDDGDNVLTINEGINLTDLSLSQDTDGDGTPDYLDNDDDDDGIPTIQEDLNRDLSPANDRLLVGTDLQPYYLINSTEMASPAIDTFRPHEYSSTANLDISIEDLTATSDSREIIIAFYEFGTFVRTVTTTITPNFVP</sequence>